<gene>
    <name evidence="14" type="primary">Cpa2</name>
    <name evidence="14" type="ORF">EVAR_3346_1</name>
</gene>
<dbReference type="FunFam" id="3.40.630.10:FF:000084">
    <property type="entry name" value="Carboxypeptidase B2"/>
    <property type="match status" value="1"/>
</dbReference>
<dbReference type="Gene3D" id="3.30.70.340">
    <property type="entry name" value="Metallocarboxypeptidase-like"/>
    <property type="match status" value="1"/>
</dbReference>
<keyword evidence="4" id="KW-0645">Protease</keyword>
<comment type="cofactor">
    <cofactor evidence="1">
        <name>Zn(2+)</name>
        <dbReference type="ChEBI" id="CHEBI:29105"/>
    </cofactor>
</comment>
<evidence type="ECO:0000313" key="14">
    <source>
        <dbReference type="EMBL" id="GBP04984.1"/>
    </source>
</evidence>
<dbReference type="SMART" id="SM00631">
    <property type="entry name" value="Zn_pept"/>
    <property type="match status" value="1"/>
</dbReference>
<dbReference type="PANTHER" id="PTHR11705">
    <property type="entry name" value="PROTEASE FAMILY M14 CARBOXYPEPTIDASE A,B"/>
    <property type="match status" value="1"/>
</dbReference>
<feature type="signal peptide" evidence="12">
    <location>
        <begin position="1"/>
        <end position="17"/>
    </location>
</feature>
<dbReference type="GO" id="GO:0005615">
    <property type="term" value="C:extracellular space"/>
    <property type="evidence" value="ECO:0007669"/>
    <property type="project" value="TreeGrafter"/>
</dbReference>
<evidence type="ECO:0000256" key="1">
    <source>
        <dbReference type="ARBA" id="ARBA00001947"/>
    </source>
</evidence>
<dbReference type="SUPFAM" id="SSF54897">
    <property type="entry name" value="Protease propeptides/inhibitors"/>
    <property type="match status" value="1"/>
</dbReference>
<comment type="caution">
    <text evidence="14">The sequence shown here is derived from an EMBL/GenBank/DDBJ whole genome shotgun (WGS) entry which is preliminary data.</text>
</comment>
<evidence type="ECO:0000256" key="4">
    <source>
        <dbReference type="ARBA" id="ARBA00022670"/>
    </source>
</evidence>
<evidence type="ECO:0000256" key="2">
    <source>
        <dbReference type="ARBA" id="ARBA00005988"/>
    </source>
</evidence>
<dbReference type="Pfam" id="PF02244">
    <property type="entry name" value="Propep_M14"/>
    <property type="match status" value="1"/>
</dbReference>
<dbReference type="SUPFAM" id="SSF53187">
    <property type="entry name" value="Zn-dependent exopeptidases"/>
    <property type="match status" value="1"/>
</dbReference>
<protein>
    <submittedName>
        <fullName evidence="14">Carboxypeptidase A2</fullName>
    </submittedName>
</protein>
<feature type="domain" description="Peptidase M14" evidence="13">
    <location>
        <begin position="120"/>
        <end position="412"/>
    </location>
</feature>
<dbReference type="Proteomes" id="UP000299102">
    <property type="component" value="Unassembled WGS sequence"/>
</dbReference>
<sequence length="416" mass="47677">MFVKCYVFLLAVCLASAKNEIYKGHKVYEIVLTQKEQQEKVHALKDDSIDFWRKPSFRHETPGLAMVSETRRDWFEEKLKEIGIEKKIYIEDVFGFLEQNEMKLKTTLEDGGDRIFSFDAYYRYAKIVEYLRGLQDAYPDRVEIAQSEATAENNTIAYVKISTSNFSEGTKPIIVVEAGINPREWITVPAAMNVVNEIRQDNTLLQNFDWLIIPVANPDGYEYSHTHDRLWMKSRSTYSQFGHICPGVNIDRNFDVSWMSSDSDSSSSPCSHMYAGVEPFSEVESKFIRDLLEQYKDRIRLYVSIQNRGRFLTFPWNYVKAASGMFRQHLQLGRNMINAMTDSTNFVLDAGSYALEDKASGTSTDYARRVGVPYPLNVDIPQGDSGFVIPEQNIQDSIGDVWRAVRVAATELIALN</sequence>
<feature type="chain" id="PRO_5020030431" evidence="12">
    <location>
        <begin position="18"/>
        <end position="416"/>
    </location>
</feature>
<accession>A0A4C1SSS2</accession>
<evidence type="ECO:0000256" key="12">
    <source>
        <dbReference type="SAM" id="SignalP"/>
    </source>
</evidence>
<evidence type="ECO:0000256" key="11">
    <source>
        <dbReference type="PROSITE-ProRule" id="PRU01379"/>
    </source>
</evidence>
<keyword evidence="6 12" id="KW-0732">Signal</keyword>
<dbReference type="InterPro" id="IPR003146">
    <property type="entry name" value="M14A_act_pep"/>
</dbReference>
<keyword evidence="7" id="KW-0378">Hydrolase</keyword>
<organism evidence="14 15">
    <name type="scientific">Eumeta variegata</name>
    <name type="common">Bagworm moth</name>
    <name type="synonym">Eumeta japonica</name>
    <dbReference type="NCBI Taxonomy" id="151549"/>
    <lineage>
        <taxon>Eukaryota</taxon>
        <taxon>Metazoa</taxon>
        <taxon>Ecdysozoa</taxon>
        <taxon>Arthropoda</taxon>
        <taxon>Hexapoda</taxon>
        <taxon>Insecta</taxon>
        <taxon>Pterygota</taxon>
        <taxon>Neoptera</taxon>
        <taxon>Endopterygota</taxon>
        <taxon>Lepidoptera</taxon>
        <taxon>Glossata</taxon>
        <taxon>Ditrysia</taxon>
        <taxon>Tineoidea</taxon>
        <taxon>Psychidae</taxon>
        <taxon>Oiketicinae</taxon>
        <taxon>Eumeta</taxon>
    </lineage>
</organism>
<evidence type="ECO:0000256" key="7">
    <source>
        <dbReference type="ARBA" id="ARBA00022801"/>
    </source>
</evidence>
<keyword evidence="10" id="KW-1015">Disulfide bond</keyword>
<proteinExistence type="inferred from homology"/>
<keyword evidence="5" id="KW-0479">Metal-binding</keyword>
<evidence type="ECO:0000256" key="5">
    <source>
        <dbReference type="ARBA" id="ARBA00022723"/>
    </source>
</evidence>
<dbReference type="GO" id="GO:0008270">
    <property type="term" value="F:zinc ion binding"/>
    <property type="evidence" value="ECO:0007669"/>
    <property type="project" value="InterPro"/>
</dbReference>
<dbReference type="AlphaFoldDB" id="A0A4C1SSS2"/>
<keyword evidence="8" id="KW-0862">Zinc</keyword>
<dbReference type="OrthoDB" id="3626597at2759"/>
<dbReference type="PANTHER" id="PTHR11705:SF154">
    <property type="entry name" value="PEPTIDASE M14 CARBOXYPEPTIDASE A DOMAIN-CONTAINING PROTEIN"/>
    <property type="match status" value="1"/>
</dbReference>
<dbReference type="PROSITE" id="PS52035">
    <property type="entry name" value="PEPTIDASE_M14"/>
    <property type="match status" value="1"/>
</dbReference>
<evidence type="ECO:0000256" key="8">
    <source>
        <dbReference type="ARBA" id="ARBA00022833"/>
    </source>
</evidence>
<dbReference type="InterPro" id="IPR000834">
    <property type="entry name" value="Peptidase_M14"/>
</dbReference>
<keyword evidence="15" id="KW-1185">Reference proteome</keyword>
<dbReference type="Pfam" id="PF00246">
    <property type="entry name" value="Peptidase_M14"/>
    <property type="match status" value="1"/>
</dbReference>
<evidence type="ECO:0000313" key="15">
    <source>
        <dbReference type="Proteomes" id="UP000299102"/>
    </source>
</evidence>
<dbReference type="InterPro" id="IPR036990">
    <property type="entry name" value="M14A-like_propep"/>
</dbReference>
<dbReference type="GO" id="GO:0006508">
    <property type="term" value="P:proteolysis"/>
    <property type="evidence" value="ECO:0007669"/>
    <property type="project" value="UniProtKB-KW"/>
</dbReference>
<evidence type="ECO:0000256" key="3">
    <source>
        <dbReference type="ARBA" id="ARBA00022645"/>
    </source>
</evidence>
<dbReference type="EMBL" id="BGZK01000016">
    <property type="protein sequence ID" value="GBP04984.1"/>
    <property type="molecule type" value="Genomic_DNA"/>
</dbReference>
<evidence type="ECO:0000256" key="6">
    <source>
        <dbReference type="ARBA" id="ARBA00022729"/>
    </source>
</evidence>
<evidence type="ECO:0000259" key="13">
    <source>
        <dbReference type="PROSITE" id="PS52035"/>
    </source>
</evidence>
<reference evidence="14 15" key="1">
    <citation type="journal article" date="2019" name="Commun. Biol.">
        <title>The bagworm genome reveals a unique fibroin gene that provides high tensile strength.</title>
        <authorList>
            <person name="Kono N."/>
            <person name="Nakamura H."/>
            <person name="Ohtoshi R."/>
            <person name="Tomita M."/>
            <person name="Numata K."/>
            <person name="Arakawa K."/>
        </authorList>
    </citation>
    <scope>NUCLEOTIDE SEQUENCE [LARGE SCALE GENOMIC DNA]</scope>
</reference>
<dbReference type="GO" id="GO:0004181">
    <property type="term" value="F:metallocarboxypeptidase activity"/>
    <property type="evidence" value="ECO:0007669"/>
    <property type="project" value="InterPro"/>
</dbReference>
<keyword evidence="9" id="KW-0482">Metalloprotease</keyword>
<comment type="similarity">
    <text evidence="2 11">Belongs to the peptidase M14 family.</text>
</comment>
<evidence type="ECO:0000256" key="9">
    <source>
        <dbReference type="ARBA" id="ARBA00023049"/>
    </source>
</evidence>
<comment type="caution">
    <text evidence="11">Lacks conserved residue(s) required for the propagation of feature annotation.</text>
</comment>
<keyword evidence="3 14" id="KW-0121">Carboxypeptidase</keyword>
<name>A0A4C1SSS2_EUMVA</name>
<evidence type="ECO:0000256" key="10">
    <source>
        <dbReference type="ARBA" id="ARBA00023157"/>
    </source>
</evidence>
<dbReference type="Gene3D" id="3.40.630.10">
    <property type="entry name" value="Zn peptidases"/>
    <property type="match status" value="1"/>
</dbReference>